<dbReference type="RefSeq" id="WP_115669473.1">
    <property type="nucleotide sequence ID" value="NZ_UEYP01000002.1"/>
</dbReference>
<dbReference type="Proteomes" id="UP000254764">
    <property type="component" value="Unassembled WGS sequence"/>
</dbReference>
<sequence>MSGLLPIRDVVEGALAPQGLHYRGVARFAHGVGGPLLRDGQAARAVVLIGNIGGSLWPAFSAWHAGQGSGACADPLDHWSKQLIENLATKTGATAYFPSDPPYQPFQRWAMSAEGLRASPLGILIHPKFGLWHGYRGALGFAEDISEPEKTPISMPRHPCDDCAGRPCLAACPVGAITADGFDLTACRKFLASEPGREGCMGKGCLARAACPAGEGFRYPEDQLRFHMEALVPPPD</sequence>
<organism evidence="2 3">
    <name type="scientific">Ciceribacter selenitireducens ATCC BAA-1503</name>
    <dbReference type="NCBI Taxonomy" id="1336235"/>
    <lineage>
        <taxon>Bacteria</taxon>
        <taxon>Pseudomonadati</taxon>
        <taxon>Pseudomonadota</taxon>
        <taxon>Alphaproteobacteria</taxon>
        <taxon>Hyphomicrobiales</taxon>
        <taxon>Rhizobiaceae</taxon>
        <taxon>Ciceribacter</taxon>
    </lineage>
</organism>
<keyword evidence="3" id="KW-1185">Reference proteome</keyword>
<dbReference type="AlphaFoldDB" id="A0A376AG78"/>
<name>A0A376AG78_9HYPH</name>
<feature type="domain" description="4Fe-4S ferredoxin-type" evidence="1">
    <location>
        <begin position="150"/>
        <end position="182"/>
    </location>
</feature>
<reference evidence="3" key="1">
    <citation type="submission" date="2018-07" db="EMBL/GenBank/DDBJ databases">
        <authorList>
            <person name="Peiro R."/>
            <person name="Begona"/>
            <person name="Cbmso G."/>
            <person name="Lopez M."/>
            <person name="Gonzalez S."/>
        </authorList>
    </citation>
    <scope>NUCLEOTIDE SEQUENCE [LARGE SCALE GENOMIC DNA]</scope>
</reference>
<dbReference type="EMBL" id="UEYP01000002">
    <property type="protein sequence ID" value="SSC66724.1"/>
    <property type="molecule type" value="Genomic_DNA"/>
</dbReference>
<dbReference type="SUPFAM" id="SSF54862">
    <property type="entry name" value="4Fe-4S ferredoxins"/>
    <property type="match status" value="1"/>
</dbReference>
<evidence type="ECO:0000259" key="1">
    <source>
        <dbReference type="PROSITE" id="PS51379"/>
    </source>
</evidence>
<dbReference type="OrthoDB" id="8279740at2"/>
<dbReference type="PROSITE" id="PS51379">
    <property type="entry name" value="4FE4S_FER_2"/>
    <property type="match status" value="1"/>
</dbReference>
<evidence type="ECO:0000313" key="3">
    <source>
        <dbReference type="Proteomes" id="UP000254764"/>
    </source>
</evidence>
<protein>
    <recommendedName>
        <fullName evidence="1">4Fe-4S ferredoxin-type domain-containing protein</fullName>
    </recommendedName>
</protein>
<accession>A0A376AG78</accession>
<proteinExistence type="predicted"/>
<gene>
    <name evidence="2" type="ORF">RHIZ70_2432</name>
</gene>
<dbReference type="InterPro" id="IPR017896">
    <property type="entry name" value="4Fe4S_Fe-S-bd"/>
</dbReference>
<evidence type="ECO:0000313" key="2">
    <source>
        <dbReference type="EMBL" id="SSC66724.1"/>
    </source>
</evidence>